<comment type="caution">
    <text evidence="8">The sequence shown here is derived from an EMBL/GenBank/DDBJ whole genome shotgun (WGS) entry which is preliminary data.</text>
</comment>
<evidence type="ECO:0000256" key="5">
    <source>
        <dbReference type="ARBA" id="ARBA00023237"/>
    </source>
</evidence>
<keyword evidence="4" id="KW-0472">Membrane</keyword>
<proteinExistence type="inferred from homology"/>
<dbReference type="Pfam" id="PF14322">
    <property type="entry name" value="SusD-like_3"/>
    <property type="match status" value="1"/>
</dbReference>
<gene>
    <name evidence="8" type="ORF">IW19_21815</name>
</gene>
<keyword evidence="5" id="KW-0998">Cell outer membrane</keyword>
<dbReference type="Gene3D" id="1.25.40.390">
    <property type="match status" value="1"/>
</dbReference>
<reference evidence="8 9" key="1">
    <citation type="submission" date="2014-07" db="EMBL/GenBank/DDBJ databases">
        <title>Genome of Flavobacterium reichenbachii LMG 25512.</title>
        <authorList>
            <person name="Stropko S.J."/>
            <person name="Pipes S.E."/>
            <person name="Newman J.D."/>
        </authorList>
    </citation>
    <scope>NUCLEOTIDE SEQUENCE [LARGE SCALE GENOMIC DNA]</scope>
    <source>
        <strain evidence="8 9">LMG 25512</strain>
    </source>
</reference>
<dbReference type="InterPro" id="IPR033985">
    <property type="entry name" value="SusD-like_N"/>
</dbReference>
<dbReference type="EMBL" id="JPRL01000002">
    <property type="protein sequence ID" value="KFF03519.1"/>
    <property type="molecule type" value="Genomic_DNA"/>
</dbReference>
<evidence type="ECO:0000256" key="4">
    <source>
        <dbReference type="ARBA" id="ARBA00023136"/>
    </source>
</evidence>
<dbReference type="InterPro" id="IPR011990">
    <property type="entry name" value="TPR-like_helical_dom_sf"/>
</dbReference>
<feature type="domain" description="SusD-like N-terminal" evidence="7">
    <location>
        <begin position="25"/>
        <end position="244"/>
    </location>
</feature>
<evidence type="ECO:0000259" key="7">
    <source>
        <dbReference type="Pfam" id="PF14322"/>
    </source>
</evidence>
<evidence type="ECO:0000259" key="6">
    <source>
        <dbReference type="Pfam" id="PF07980"/>
    </source>
</evidence>
<dbReference type="PROSITE" id="PS51257">
    <property type="entry name" value="PROKAR_LIPOPROTEIN"/>
    <property type="match status" value="1"/>
</dbReference>
<evidence type="ECO:0000313" key="8">
    <source>
        <dbReference type="EMBL" id="KFF03519.1"/>
    </source>
</evidence>
<comment type="similarity">
    <text evidence="2">Belongs to the SusD family.</text>
</comment>
<protein>
    <submittedName>
        <fullName evidence="8">Carbohydrate-binding protein SusD</fullName>
    </submittedName>
</protein>
<dbReference type="Pfam" id="PF07980">
    <property type="entry name" value="SusD_RagB"/>
    <property type="match status" value="1"/>
</dbReference>
<dbReference type="GO" id="GO:0009279">
    <property type="term" value="C:cell outer membrane"/>
    <property type="evidence" value="ECO:0007669"/>
    <property type="project" value="UniProtKB-SubCell"/>
</dbReference>
<dbReference type="SUPFAM" id="SSF48452">
    <property type="entry name" value="TPR-like"/>
    <property type="match status" value="1"/>
</dbReference>
<sequence length="669" mass="74368">MKSKINKYITLALLVVLGTSCSDNFLEEKKQYGYFDDEFFKSEERVNWYVNNVYYDFFDAYKSPMATVVGQFSTTQSSYTEEVGGISNNIADKSYINPNYTWENAADASTYYGTPLADAIKNEPYNRIRDCNIMLESIDTKGANLSQTFRDRIKGQLYYLRAIQYFDLMRTFGGVPIVTTVEDASSNNPLTQRPRASVTEVVNQIVSDLDLAATLLPTTSGWGATEYGRYTKGAALAQKSRVLLTYASPLFNKNWESAERWEVALKASLEAETQLIAAGNGLYGASASDWAKMFYINDNTANPEAITIRLLGSGTVAISSNNSWERSIRLASQGGVAGNGVKAPKRMIDLFPMKDGSRPTTANGYNDFLFFKDRDPRFYRTFAFSGSYWPYTNSLTTAAQPTVWAYRWSTPVANTFGFSMGNDVPSPAFVRKMSSPNVSNATNFQYSGTDIMDYRFAELLLNIAECYAGKGDIANAVSYIGKVRNRVGIPSANNYGVGTLSTKYEAFEACLYERRIELAYEGKRFWDIQRWMLYNDDAAANNTTNAKLGIAPINGTQRVGNYLHYKNGTSAVGTDPLAAARASISVDPDAANFQTQLTALATFYTANFEFRSPPTPMDNIGGTATNINWRQNYYIQGLSQTVLAQNPWLKQTIGWKDASGAAGTFNYQE</sequence>
<name>A0A085ZGF5_9FLAO</name>
<evidence type="ECO:0000256" key="3">
    <source>
        <dbReference type="ARBA" id="ARBA00022729"/>
    </source>
</evidence>
<dbReference type="eggNOG" id="COG0614">
    <property type="taxonomic scope" value="Bacteria"/>
</dbReference>
<organism evidence="8 9">
    <name type="scientific">Flavobacterium reichenbachii</name>
    <dbReference type="NCBI Taxonomy" id="362418"/>
    <lineage>
        <taxon>Bacteria</taxon>
        <taxon>Pseudomonadati</taxon>
        <taxon>Bacteroidota</taxon>
        <taxon>Flavobacteriia</taxon>
        <taxon>Flavobacteriales</taxon>
        <taxon>Flavobacteriaceae</taxon>
        <taxon>Flavobacterium</taxon>
    </lineage>
</organism>
<dbReference type="OrthoDB" id="5694214at2"/>
<dbReference type="RefSeq" id="WP_035689285.1">
    <property type="nucleotide sequence ID" value="NZ_JPRL01000002.1"/>
</dbReference>
<dbReference type="InterPro" id="IPR012944">
    <property type="entry name" value="SusD_RagB_dom"/>
</dbReference>
<keyword evidence="3" id="KW-0732">Signal</keyword>
<dbReference type="Proteomes" id="UP000028715">
    <property type="component" value="Unassembled WGS sequence"/>
</dbReference>
<dbReference type="STRING" id="362418.IW19_21815"/>
<keyword evidence="9" id="KW-1185">Reference proteome</keyword>
<evidence type="ECO:0000256" key="1">
    <source>
        <dbReference type="ARBA" id="ARBA00004442"/>
    </source>
</evidence>
<accession>A0A085ZGF5</accession>
<feature type="domain" description="RagB/SusD" evidence="6">
    <location>
        <begin position="331"/>
        <end position="655"/>
    </location>
</feature>
<evidence type="ECO:0000256" key="2">
    <source>
        <dbReference type="ARBA" id="ARBA00006275"/>
    </source>
</evidence>
<comment type="subcellular location">
    <subcellularLocation>
        <location evidence="1">Cell outer membrane</location>
    </subcellularLocation>
</comment>
<dbReference type="AlphaFoldDB" id="A0A085ZGF5"/>
<evidence type="ECO:0000313" key="9">
    <source>
        <dbReference type="Proteomes" id="UP000028715"/>
    </source>
</evidence>